<dbReference type="Pfam" id="PF23723">
    <property type="entry name" value="TPR_EDRF1"/>
    <property type="match status" value="1"/>
</dbReference>
<dbReference type="EMBL" id="JAIZAY010000017">
    <property type="protein sequence ID" value="KAJ8026036.1"/>
    <property type="molecule type" value="Genomic_DNA"/>
</dbReference>
<feature type="domain" description="EDRF1 TPR repeats region" evidence="2">
    <location>
        <begin position="790"/>
        <end position="1184"/>
    </location>
</feature>
<dbReference type="InterPro" id="IPR056582">
    <property type="entry name" value="EDRF1_N"/>
</dbReference>
<dbReference type="PANTHER" id="PTHR15000">
    <property type="entry name" value="ERYTHROID DIFFERENTIATION-RELATED FACTOR 1"/>
    <property type="match status" value="1"/>
</dbReference>
<protein>
    <submittedName>
        <fullName evidence="4">Erythroid differentiation-related factor 1</fullName>
    </submittedName>
</protein>
<dbReference type="GO" id="GO:0045893">
    <property type="term" value="P:positive regulation of DNA-templated transcription"/>
    <property type="evidence" value="ECO:0007669"/>
    <property type="project" value="TreeGrafter"/>
</dbReference>
<organism evidence="4 5">
    <name type="scientific">Holothuria leucospilota</name>
    <name type="common">Black long sea cucumber</name>
    <name type="synonym">Mertensiothuria leucospilota</name>
    <dbReference type="NCBI Taxonomy" id="206669"/>
    <lineage>
        <taxon>Eukaryota</taxon>
        <taxon>Metazoa</taxon>
        <taxon>Echinodermata</taxon>
        <taxon>Eleutherozoa</taxon>
        <taxon>Echinozoa</taxon>
        <taxon>Holothuroidea</taxon>
        <taxon>Aspidochirotacea</taxon>
        <taxon>Aspidochirotida</taxon>
        <taxon>Holothuriidae</taxon>
        <taxon>Holothuria</taxon>
    </lineage>
</organism>
<proteinExistence type="predicted"/>
<feature type="domain" description="EDRF1 N-terminal" evidence="3">
    <location>
        <begin position="31"/>
        <end position="204"/>
    </location>
</feature>
<feature type="compositionally biased region" description="Polar residues" evidence="1">
    <location>
        <begin position="542"/>
        <end position="554"/>
    </location>
</feature>
<dbReference type="Pfam" id="PF23788">
    <property type="entry name" value="EDRF1_N"/>
    <property type="match status" value="2"/>
</dbReference>
<dbReference type="Gene3D" id="1.25.40.10">
    <property type="entry name" value="Tetratricopeptide repeat domain"/>
    <property type="match status" value="1"/>
</dbReference>
<dbReference type="Proteomes" id="UP001152320">
    <property type="component" value="Chromosome 17"/>
</dbReference>
<reference evidence="4" key="1">
    <citation type="submission" date="2021-10" db="EMBL/GenBank/DDBJ databases">
        <title>Tropical sea cucumber genome reveals ecological adaptation and Cuvierian tubules defense mechanism.</title>
        <authorList>
            <person name="Chen T."/>
        </authorList>
    </citation>
    <scope>NUCLEOTIDE SEQUENCE</scope>
    <source>
        <strain evidence="4">Nanhai2018</strain>
        <tissue evidence="4">Muscle</tissue>
    </source>
</reference>
<dbReference type="AlphaFoldDB" id="A0A9Q0YQR8"/>
<name>A0A9Q0YQR8_HOLLE</name>
<evidence type="ECO:0000313" key="5">
    <source>
        <dbReference type="Proteomes" id="UP001152320"/>
    </source>
</evidence>
<feature type="domain" description="EDRF1 N-terminal" evidence="3">
    <location>
        <begin position="221"/>
        <end position="466"/>
    </location>
</feature>
<feature type="region of interest" description="Disordered" evidence="1">
    <location>
        <begin position="527"/>
        <end position="581"/>
    </location>
</feature>
<evidence type="ECO:0000313" key="4">
    <source>
        <dbReference type="EMBL" id="KAJ8026036.1"/>
    </source>
</evidence>
<gene>
    <name evidence="4" type="ORF">HOLleu_33768</name>
</gene>
<dbReference type="PANTHER" id="PTHR15000:SF1">
    <property type="entry name" value="ERYTHROID DIFFERENTIATION-RELATED FACTOR 1"/>
    <property type="match status" value="1"/>
</dbReference>
<evidence type="ECO:0000259" key="2">
    <source>
        <dbReference type="Pfam" id="PF23723"/>
    </source>
</evidence>
<dbReference type="InterPro" id="IPR011990">
    <property type="entry name" value="TPR-like_helical_dom_sf"/>
</dbReference>
<dbReference type="OrthoDB" id="419432at2759"/>
<sequence length="1192" mass="135272">MAESPDYQEQVKDSEGEKIEKEVDKVNSTVTCVLKSSQGNVPKTFSRVELNTNLHQPPSNWLKSGTPIDARNTWVRGGSGEFSSFRMAKQRPEQVGEVDVITASENIKKLLKIPFSSNQVSMAVHRVEKTLLLDELDLIKMLRHTSETGRNWVKEWLLRMVLQDGQTLTTERKTNQMLQNQNLLSKFLCYSVGEQDVANDSSVDEKQDCSVVPLFPPEIQQPEGNEFARQVLWEFEDIRMLIGSDLPIFGEGKYPAVSLRLKDMTSPISVLTGMDYWLDNLMCNVPELVMCYHLNGIVQKYEMLKTEEIPHLEDAKFSTKVVKDIAQNILSFLKSNCTKEGHTYWLYKGKDGDVVKLYDLTSLCENFPNCPWDNPFIVPVALLLYRVAKNMWAMNPTKKQTATISKLLKECVRLLQESGDRHPEISSSAYYMLTLIHINDKYESPVKSSPTKKEFQDSLSSESSDSDGKEIMMPEVKCQELTLPSCPSQKEFQGRKSPKRRVKKSDKNETVLEYIIKGLRYIHLSSPARIPLRPPPHHSGTETKSLNSGTSVSDELTDVPSKSERTATDDIPSSEISQTQSDSMVTESIIESEHQSCTSLSVVSKSQTYLAQSDTPEQNDKENLTEIKLQHFAANSWQMEQQVVLLSQAAHVYLSMAEDQLGKKCYGMALLYCKIGLACNAIKFSFSQQFPNLDDQKDLSQRFWVSCGDALLLMTNDPSKFEHYKRSLFFIQEKHAFILAVVEEMMAPEEWSWNIKLNHEKSAAIQSSIECYTKALEKGDGKPSGFLVSVARKIGNAKNELGVYIMNQATQAYKEKKDREVSSKERDLWAKSLSCLQQGIQEFEEVKDEANIALLLCNSGRLMRLCAQSHSGQGSAGETSQLSKSEIHYFHQAFKYYEQALSRLGRRKKNSHVWDAVSWELCTARYSFGCLLQDYPPLNATSQEEVEREIQECFNKALHLCELEDKSAASQPLYQYRIASIHHRLASMHHNIFRNQGDPQKQKRTLALVELHYSKAFTYFTQQERHLEVLRIQLERVAVLEHQLSAQTGHNSRIKLFQLILEVMTSMIDSLNSLKLRCPSSCGEATSDAASSLDVVPGKDDEKLDPQEQQEISKLLPLLESRLKFNLLGITKQLSNTKSNPKRLELYKKTYANLLAATHSTLKSGEITAERISTVVDILKQIKSLSKSHQLV</sequence>
<feature type="compositionally biased region" description="Basic and acidic residues" evidence="1">
    <location>
        <begin position="9"/>
        <end position="22"/>
    </location>
</feature>
<feature type="region of interest" description="Disordered" evidence="1">
    <location>
        <begin position="444"/>
        <end position="507"/>
    </location>
</feature>
<evidence type="ECO:0000259" key="3">
    <source>
        <dbReference type="Pfam" id="PF23788"/>
    </source>
</evidence>
<evidence type="ECO:0000256" key="1">
    <source>
        <dbReference type="SAM" id="MobiDB-lite"/>
    </source>
</evidence>
<feature type="region of interest" description="Disordered" evidence="1">
    <location>
        <begin position="1"/>
        <end position="22"/>
    </location>
</feature>
<dbReference type="InterPro" id="IPR056583">
    <property type="entry name" value="EDRF1_TPR"/>
</dbReference>
<comment type="caution">
    <text evidence="4">The sequence shown here is derived from an EMBL/GenBank/DDBJ whole genome shotgun (WGS) entry which is preliminary data.</text>
</comment>
<accession>A0A9Q0YQR8</accession>
<keyword evidence="5" id="KW-1185">Reference proteome</keyword>